<gene>
    <name evidence="2" type="ORF">DAEQUDRAFT_723457</name>
</gene>
<evidence type="ECO:0000313" key="3">
    <source>
        <dbReference type="Proteomes" id="UP000076727"/>
    </source>
</evidence>
<protein>
    <submittedName>
        <fullName evidence="2">Uncharacterized protein</fullName>
    </submittedName>
</protein>
<feature type="region of interest" description="Disordered" evidence="1">
    <location>
        <begin position="1"/>
        <end position="31"/>
    </location>
</feature>
<proteinExistence type="predicted"/>
<evidence type="ECO:0000256" key="1">
    <source>
        <dbReference type="SAM" id="MobiDB-lite"/>
    </source>
</evidence>
<accession>A0A165SE07</accession>
<dbReference type="AlphaFoldDB" id="A0A165SE07"/>
<name>A0A165SE07_9APHY</name>
<reference evidence="2 3" key="1">
    <citation type="journal article" date="2016" name="Mol. Biol. Evol.">
        <title>Comparative Genomics of Early-Diverging Mushroom-Forming Fungi Provides Insights into the Origins of Lignocellulose Decay Capabilities.</title>
        <authorList>
            <person name="Nagy L.G."/>
            <person name="Riley R."/>
            <person name="Tritt A."/>
            <person name="Adam C."/>
            <person name="Daum C."/>
            <person name="Floudas D."/>
            <person name="Sun H."/>
            <person name="Yadav J.S."/>
            <person name="Pangilinan J."/>
            <person name="Larsson K.H."/>
            <person name="Matsuura K."/>
            <person name="Barry K."/>
            <person name="Labutti K."/>
            <person name="Kuo R."/>
            <person name="Ohm R.A."/>
            <person name="Bhattacharya S.S."/>
            <person name="Shirouzu T."/>
            <person name="Yoshinaga Y."/>
            <person name="Martin F.M."/>
            <person name="Grigoriev I.V."/>
            <person name="Hibbett D.S."/>
        </authorList>
    </citation>
    <scope>NUCLEOTIDE SEQUENCE [LARGE SCALE GENOMIC DNA]</scope>
    <source>
        <strain evidence="2 3">L-15889</strain>
    </source>
</reference>
<keyword evidence="3" id="KW-1185">Reference proteome</keyword>
<evidence type="ECO:0000313" key="2">
    <source>
        <dbReference type="EMBL" id="KZT71851.1"/>
    </source>
</evidence>
<organism evidence="2 3">
    <name type="scientific">Daedalea quercina L-15889</name>
    <dbReference type="NCBI Taxonomy" id="1314783"/>
    <lineage>
        <taxon>Eukaryota</taxon>
        <taxon>Fungi</taxon>
        <taxon>Dikarya</taxon>
        <taxon>Basidiomycota</taxon>
        <taxon>Agaricomycotina</taxon>
        <taxon>Agaricomycetes</taxon>
        <taxon>Polyporales</taxon>
        <taxon>Fomitopsis</taxon>
    </lineage>
</organism>
<dbReference type="Proteomes" id="UP000076727">
    <property type="component" value="Unassembled WGS sequence"/>
</dbReference>
<sequence length="67" mass="7205">MHPQRIPRSSYLPRTTFAPSPSTTARPPCGLCDPSPARLHPSYMNLHAMSDAAGSLHEDCSGTRPCA</sequence>
<dbReference type="EMBL" id="KV429043">
    <property type="protein sequence ID" value="KZT71851.1"/>
    <property type="molecule type" value="Genomic_DNA"/>
</dbReference>